<dbReference type="InterPro" id="IPR006120">
    <property type="entry name" value="Resolvase_HTH_dom"/>
</dbReference>
<evidence type="ECO:0000259" key="1">
    <source>
        <dbReference type="Pfam" id="PF02796"/>
    </source>
</evidence>
<dbReference type="EMBL" id="JAYGGQ010000017">
    <property type="protein sequence ID" value="MEA5456768.1"/>
    <property type="molecule type" value="Genomic_DNA"/>
</dbReference>
<comment type="caution">
    <text evidence="2">The sequence shown here is derived from an EMBL/GenBank/DDBJ whole genome shotgun (WGS) entry which is preliminary data.</text>
</comment>
<dbReference type="RefSeq" id="WP_323280724.1">
    <property type="nucleotide sequence ID" value="NZ_JAYGGQ010000017.1"/>
</dbReference>
<evidence type="ECO:0000313" key="2">
    <source>
        <dbReference type="EMBL" id="MEA5456768.1"/>
    </source>
</evidence>
<name>A0ABU5TAR6_9MICC</name>
<reference evidence="2 3" key="1">
    <citation type="submission" date="2023-12" db="EMBL/GenBank/DDBJ databases">
        <title>Sinomonas terricola sp. nov, isolated from litchi orchard soil in Guangdong, PR China.</title>
        <authorList>
            <person name="Jiaxin W."/>
            <person name="Yang Z."/>
            <person name="Honghui Z."/>
        </authorList>
    </citation>
    <scope>NUCLEOTIDE SEQUENCE [LARGE SCALE GENOMIC DNA]</scope>
    <source>
        <strain evidence="2 3">JGH33</strain>
    </source>
</reference>
<accession>A0ABU5TAR6</accession>
<feature type="domain" description="Resolvase HTH" evidence="1">
    <location>
        <begin position="2"/>
        <end position="22"/>
    </location>
</feature>
<dbReference type="Pfam" id="PF02796">
    <property type="entry name" value="HTH_7"/>
    <property type="match status" value="1"/>
</dbReference>
<protein>
    <submittedName>
        <fullName evidence="2">Helix-turn-helix domain-containing protein</fullName>
    </submittedName>
</protein>
<proteinExistence type="predicted"/>
<organism evidence="2 3">
    <name type="scientific">Sinomonas terricola</name>
    <dbReference type="NCBI Taxonomy" id="3110330"/>
    <lineage>
        <taxon>Bacteria</taxon>
        <taxon>Bacillati</taxon>
        <taxon>Actinomycetota</taxon>
        <taxon>Actinomycetes</taxon>
        <taxon>Micrococcales</taxon>
        <taxon>Micrococcaceae</taxon>
        <taxon>Sinomonas</taxon>
    </lineage>
</organism>
<sequence length="25" mass="2811">MAQIASEFGVTRPTIYRYLSKQPGP</sequence>
<gene>
    <name evidence="2" type="ORF">SPF06_18750</name>
</gene>
<dbReference type="Gene3D" id="1.10.10.60">
    <property type="entry name" value="Homeodomain-like"/>
    <property type="match status" value="1"/>
</dbReference>
<dbReference type="Proteomes" id="UP001304769">
    <property type="component" value="Unassembled WGS sequence"/>
</dbReference>
<keyword evidence="3" id="KW-1185">Reference proteome</keyword>
<evidence type="ECO:0000313" key="3">
    <source>
        <dbReference type="Proteomes" id="UP001304769"/>
    </source>
</evidence>